<evidence type="ECO:0000256" key="7">
    <source>
        <dbReference type="ARBA" id="ARBA00022807"/>
    </source>
</evidence>
<dbReference type="PANTHER" id="PTHR10589:SF28">
    <property type="entry name" value="UBIQUITIN CARBOXYL-TERMINAL HYDROLASE BAP1"/>
    <property type="match status" value="1"/>
</dbReference>
<feature type="active site" description="Nucleophile" evidence="12">
    <location>
        <position position="87"/>
    </location>
</feature>
<comment type="caution">
    <text evidence="15">The sequence shown here is derived from an EMBL/GenBank/DDBJ whole genome shotgun (WGS) entry which is preliminary data.</text>
</comment>
<dbReference type="PROSITE" id="PS52048">
    <property type="entry name" value="UCH_DOMAIN"/>
    <property type="match status" value="1"/>
</dbReference>
<dbReference type="InterPro" id="IPR041507">
    <property type="entry name" value="UCH_C"/>
</dbReference>
<gene>
    <name evidence="15" type="primary">calypso</name>
    <name evidence="15" type="ORF">FJT64_011789</name>
</gene>
<dbReference type="OrthoDB" id="1924260at2759"/>
<dbReference type="InterPro" id="IPR001578">
    <property type="entry name" value="Peptidase_C12_UCH"/>
</dbReference>
<feature type="signal peptide" evidence="13">
    <location>
        <begin position="1"/>
        <end position="24"/>
    </location>
</feature>
<comment type="subunit">
    <text evidence="11">Catalytic component of the polycomb repressive deubiquitinase (PR-DUB) complex, at least composed of caly/calypso, Asx and sba (MBD5/6 homolog). The PR-DUB complex associates with nucleosomes to mediate deubiquitination of histone H2AK118ub1 substrates; the association requires the positively charged C-terminal tail of caly, probably due to direct binding of DNA. Interacts (via ULD domain) with Asx (via DEUBAD domain); the interaction produces a stable heterodimer with a composite binding site for ubiquitin. Homodimerizes (via coiled-coil hinge-region between the UCH and ULD domains) to mediate assembly of 2 copies of the caly-Asx heterodimer into a bisymmetric tetramer; dimerization enhances PR-DUB association with nucleosomes.</text>
</comment>
<keyword evidence="4 12" id="KW-0645">Protease</keyword>
<evidence type="ECO:0000256" key="11">
    <source>
        <dbReference type="ARBA" id="ARBA00049710"/>
    </source>
</evidence>
<evidence type="ECO:0000256" key="6">
    <source>
        <dbReference type="ARBA" id="ARBA00022801"/>
    </source>
</evidence>
<feature type="site" description="Important for enzyme activity" evidence="12">
    <location>
        <position position="182"/>
    </location>
</feature>
<comment type="similarity">
    <text evidence="3">Belongs to the peptidase C12 family. BAP1 subfamily.</text>
</comment>
<dbReference type="CDD" id="cd09617">
    <property type="entry name" value="Peptidase_C12_UCH37_BAP1"/>
    <property type="match status" value="1"/>
</dbReference>
<dbReference type="Gene3D" id="1.20.58.860">
    <property type="match status" value="1"/>
</dbReference>
<dbReference type="GO" id="GO:0004843">
    <property type="term" value="F:cysteine-type deubiquitinase activity"/>
    <property type="evidence" value="ECO:0007669"/>
    <property type="project" value="UniProtKB-UniRule"/>
</dbReference>
<evidence type="ECO:0000256" key="1">
    <source>
        <dbReference type="ARBA" id="ARBA00000707"/>
    </source>
</evidence>
<dbReference type="Pfam" id="PF18031">
    <property type="entry name" value="UCH_C"/>
    <property type="match status" value="1"/>
</dbReference>
<feature type="domain" description="UCH catalytic" evidence="14">
    <location>
        <begin position="1"/>
        <end position="233"/>
    </location>
</feature>
<dbReference type="GO" id="GO:0006511">
    <property type="term" value="P:ubiquitin-dependent protein catabolic process"/>
    <property type="evidence" value="ECO:0007669"/>
    <property type="project" value="UniProtKB-UniRule"/>
</dbReference>
<evidence type="ECO:0000256" key="13">
    <source>
        <dbReference type="SAM" id="SignalP"/>
    </source>
</evidence>
<keyword evidence="9" id="KW-0539">Nucleus</keyword>
<feature type="site" description="Transition state stabilizer" evidence="12">
    <location>
        <position position="81"/>
    </location>
</feature>
<dbReference type="Pfam" id="PF01088">
    <property type="entry name" value="Peptidase_C12"/>
    <property type="match status" value="1"/>
</dbReference>
<comment type="subcellular location">
    <subcellularLocation>
        <location evidence="2">Nucleus</location>
    </subcellularLocation>
</comment>
<evidence type="ECO:0000256" key="5">
    <source>
        <dbReference type="ARBA" id="ARBA00022786"/>
    </source>
</evidence>
<keyword evidence="13" id="KW-0732">Signal</keyword>
<keyword evidence="6 12" id="KW-0378">Hydrolase</keyword>
<evidence type="ECO:0000256" key="12">
    <source>
        <dbReference type="PROSITE-ProRule" id="PRU01393"/>
    </source>
</evidence>
<evidence type="ECO:0000259" key="14">
    <source>
        <dbReference type="PROSITE" id="PS52048"/>
    </source>
</evidence>
<feature type="active site" description="Proton donor" evidence="12">
    <location>
        <position position="167"/>
    </location>
</feature>
<dbReference type="GO" id="GO:0005634">
    <property type="term" value="C:nucleus"/>
    <property type="evidence" value="ECO:0007669"/>
    <property type="project" value="UniProtKB-SubCell"/>
</dbReference>
<keyword evidence="7 12" id="KW-0788">Thiol protease</keyword>
<keyword evidence="8" id="KW-0156">Chromatin regulator</keyword>
<dbReference type="GO" id="GO:0016579">
    <property type="term" value="P:protein deubiquitination"/>
    <property type="evidence" value="ECO:0007669"/>
    <property type="project" value="TreeGrafter"/>
</dbReference>
<dbReference type="EC" id="3.4.19.12" evidence="12"/>
<accession>A0A6A4VHR7</accession>
<evidence type="ECO:0000256" key="8">
    <source>
        <dbReference type="ARBA" id="ARBA00022853"/>
    </source>
</evidence>
<evidence type="ECO:0000256" key="10">
    <source>
        <dbReference type="ARBA" id="ARBA00046227"/>
    </source>
</evidence>
<comment type="function">
    <text evidence="10">Catalytic component of the polycomb repressive deubiquitinase (PR-DUB) complex, a complex that specifically mediates deubiquitination of histone H2A monoubiquitinated at 'Lys-119' (H2AK118ub1). Mediates bisymmetric organization of the PR-DUB complex and is involved in association with nucleosomes to mediate deubiquitination. Does not deubiquitinate monoubiquitinated histone H2B. Required to maintain the transcriptionally repressive state of homeotic genes throughout development. The PR-DUB complex has weak or no activity toward 'Lys-48'- and 'Lys-63'-linked polyubiquitin chains. Polycomb group (PcG) protein.</text>
</comment>
<reference evidence="15 16" key="1">
    <citation type="submission" date="2019-07" db="EMBL/GenBank/DDBJ databases">
        <title>Draft genome assembly of a fouling barnacle, Amphibalanus amphitrite (Darwin, 1854): The first reference genome for Thecostraca.</title>
        <authorList>
            <person name="Kim W."/>
        </authorList>
    </citation>
    <scope>NUCLEOTIDE SEQUENCE [LARGE SCALE GENOMIC DNA]</scope>
    <source>
        <strain evidence="15">SNU_AA5</strain>
        <tissue evidence="15">Soma without cirri and trophi</tissue>
    </source>
</reference>
<organism evidence="15 16">
    <name type="scientific">Amphibalanus amphitrite</name>
    <name type="common">Striped barnacle</name>
    <name type="synonym">Balanus amphitrite</name>
    <dbReference type="NCBI Taxonomy" id="1232801"/>
    <lineage>
        <taxon>Eukaryota</taxon>
        <taxon>Metazoa</taxon>
        <taxon>Ecdysozoa</taxon>
        <taxon>Arthropoda</taxon>
        <taxon>Crustacea</taxon>
        <taxon>Multicrustacea</taxon>
        <taxon>Cirripedia</taxon>
        <taxon>Thoracica</taxon>
        <taxon>Thoracicalcarea</taxon>
        <taxon>Balanomorpha</taxon>
        <taxon>Balanoidea</taxon>
        <taxon>Balanidae</taxon>
        <taxon>Amphibalaninae</taxon>
        <taxon>Amphibalanus</taxon>
    </lineage>
</organism>
<keyword evidence="16" id="KW-1185">Reference proteome</keyword>
<evidence type="ECO:0000256" key="2">
    <source>
        <dbReference type="ARBA" id="ARBA00004123"/>
    </source>
</evidence>
<proteinExistence type="inferred from homology"/>
<evidence type="ECO:0000256" key="4">
    <source>
        <dbReference type="ARBA" id="ARBA00022670"/>
    </source>
</evidence>
<evidence type="ECO:0000313" key="16">
    <source>
        <dbReference type="Proteomes" id="UP000440578"/>
    </source>
</evidence>
<dbReference type="GO" id="GO:0006325">
    <property type="term" value="P:chromatin organization"/>
    <property type="evidence" value="ECO:0007669"/>
    <property type="project" value="UniProtKB-KW"/>
</dbReference>
<keyword evidence="5 12" id="KW-0833">Ubl conjugation pathway</keyword>
<dbReference type="FunFam" id="3.40.532.10:FF:000002">
    <property type="entry name" value="Ubiquitin carboxyl-terminal hydrolase"/>
    <property type="match status" value="1"/>
</dbReference>
<dbReference type="InterPro" id="IPR036959">
    <property type="entry name" value="Peptidase_C12_UCH_sf"/>
</dbReference>
<dbReference type="PROSITE" id="PS52049">
    <property type="entry name" value="ULD"/>
    <property type="match status" value="1"/>
</dbReference>
<sequence length="399" mass="45076">MIALLRVHCLGLFTLLLEDFGVKGLQVEEIYDISKSADEKTFGFILLFRWMEERRARRQTSDKDSFLMDEEEVNSIFFAQQVVPNSCATHALVSILLNCCDVDLGPTLTNFKHHVEGMNPENKGLAIGNTAELAWAHNSHAAQQAHRVQERPMVGLPVGRSAAETFHYVSYVPINGRLFELDGLKPGPIDHGPWGADEEWTDKFRRVISDRLGIATSGQPYHDIRFNLMSVVSDRRITLTRRLKLLKDDIWWLHRLGQREAAAAPADGGGTGAEPARPLSAELRAHLAREPGGAGSDSELRQAAAEWPAGRRAAVQTALHHDARALEERLRDELDKRKKYQVEASRRTRDYDPFITTYLSMLAAEGLLGEMVQQQMYPSKYRIIEKQDCKGKRKGRKRK</sequence>
<evidence type="ECO:0000256" key="3">
    <source>
        <dbReference type="ARBA" id="ARBA00007182"/>
    </source>
</evidence>
<dbReference type="EMBL" id="VIIS01001989">
    <property type="protein sequence ID" value="KAF0290002.1"/>
    <property type="molecule type" value="Genomic_DNA"/>
</dbReference>
<dbReference type="Proteomes" id="UP000440578">
    <property type="component" value="Unassembled WGS sequence"/>
</dbReference>
<dbReference type="Gene3D" id="3.40.532.10">
    <property type="entry name" value="Peptidase C12, ubiquitin carboxyl-terminal hydrolase"/>
    <property type="match status" value="1"/>
</dbReference>
<evidence type="ECO:0000256" key="9">
    <source>
        <dbReference type="ARBA" id="ARBA00023242"/>
    </source>
</evidence>
<comment type="catalytic activity">
    <reaction evidence="1 12">
        <text>Thiol-dependent hydrolysis of ester, thioester, amide, peptide and isopeptide bonds formed by the C-terminal Gly of ubiquitin (a 76-residue protein attached to proteins as an intracellular targeting signal).</text>
        <dbReference type="EC" id="3.4.19.12"/>
    </reaction>
</comment>
<dbReference type="SUPFAM" id="SSF54001">
    <property type="entry name" value="Cysteine proteinases"/>
    <property type="match status" value="1"/>
</dbReference>
<dbReference type="GO" id="GO:0005737">
    <property type="term" value="C:cytoplasm"/>
    <property type="evidence" value="ECO:0007669"/>
    <property type="project" value="TreeGrafter"/>
</dbReference>
<dbReference type="InterPro" id="IPR038765">
    <property type="entry name" value="Papain-like_cys_pep_sf"/>
</dbReference>
<feature type="chain" id="PRO_5025662676" description="ubiquitinyl hydrolase 1" evidence="13">
    <location>
        <begin position="25"/>
        <end position="399"/>
    </location>
</feature>
<dbReference type="PANTHER" id="PTHR10589">
    <property type="entry name" value="UBIQUITIN CARBOXYL-TERMINAL HYDROLASE"/>
    <property type="match status" value="1"/>
</dbReference>
<name>A0A6A4VHR7_AMPAM</name>
<protein>
    <recommendedName>
        <fullName evidence="12">ubiquitinyl hydrolase 1</fullName>
        <ecNumber evidence="12">3.4.19.12</ecNumber>
    </recommendedName>
</protein>
<dbReference type="AlphaFoldDB" id="A0A6A4VHR7"/>
<evidence type="ECO:0000313" key="15">
    <source>
        <dbReference type="EMBL" id="KAF0290002.1"/>
    </source>
</evidence>